<dbReference type="AlphaFoldDB" id="A0A1H3TNN8"/>
<dbReference type="Pfam" id="PF19817">
    <property type="entry name" value="DUF6300"/>
    <property type="match status" value="1"/>
</dbReference>
<dbReference type="InterPro" id="IPR046267">
    <property type="entry name" value="DUF6300"/>
</dbReference>
<protein>
    <submittedName>
        <fullName evidence="1">Uncharacterized protein</fullName>
    </submittedName>
</protein>
<accession>A0A1H3TNN8</accession>
<dbReference type="OrthoDB" id="3378962at2"/>
<proteinExistence type="predicted"/>
<evidence type="ECO:0000313" key="2">
    <source>
        <dbReference type="Proteomes" id="UP000199632"/>
    </source>
</evidence>
<name>A0A1H3TNN8_9ACTN</name>
<organism evidence="1 2">
    <name type="scientific">Asanoa ishikariensis</name>
    <dbReference type="NCBI Taxonomy" id="137265"/>
    <lineage>
        <taxon>Bacteria</taxon>
        <taxon>Bacillati</taxon>
        <taxon>Actinomycetota</taxon>
        <taxon>Actinomycetes</taxon>
        <taxon>Micromonosporales</taxon>
        <taxon>Micromonosporaceae</taxon>
        <taxon>Asanoa</taxon>
    </lineage>
</organism>
<sequence length="117" mass="12699">MTDLPGEPARVTFAVDVQNLRPCHRCGGDPYLAVTIPHATMSGNRTIPLCPRCDAADSVSHGLLAFFAVHSAVAESNTNVFQELARQWVAAKLQQPGTVTDDTFQTEVDAWRAGEFD</sequence>
<dbReference type="EMBL" id="FNQB01000003">
    <property type="protein sequence ID" value="SDZ51730.1"/>
    <property type="molecule type" value="Genomic_DNA"/>
</dbReference>
<evidence type="ECO:0000313" key="1">
    <source>
        <dbReference type="EMBL" id="SDZ51730.1"/>
    </source>
</evidence>
<keyword evidence="2" id="KW-1185">Reference proteome</keyword>
<gene>
    <name evidence="1" type="ORF">SAMN05421684_6099</name>
</gene>
<dbReference type="STRING" id="137265.SAMN05421684_6099"/>
<reference evidence="2" key="1">
    <citation type="submission" date="2016-10" db="EMBL/GenBank/DDBJ databases">
        <authorList>
            <person name="Varghese N."/>
            <person name="Submissions S."/>
        </authorList>
    </citation>
    <scope>NUCLEOTIDE SEQUENCE [LARGE SCALE GENOMIC DNA]</scope>
    <source>
        <strain evidence="2">DSM 44718</strain>
    </source>
</reference>
<dbReference type="RefSeq" id="WP_090800018.1">
    <property type="nucleotide sequence ID" value="NZ_BOND01000001.1"/>
</dbReference>
<dbReference type="Proteomes" id="UP000199632">
    <property type="component" value="Unassembled WGS sequence"/>
</dbReference>